<dbReference type="PANTHER" id="PTHR46564:SF1">
    <property type="entry name" value="TRANSPOSASE"/>
    <property type="match status" value="1"/>
</dbReference>
<evidence type="ECO:0000259" key="2">
    <source>
        <dbReference type="Pfam" id="PF13358"/>
    </source>
</evidence>
<feature type="region of interest" description="Disordered" evidence="1">
    <location>
        <begin position="1"/>
        <end position="23"/>
    </location>
</feature>
<dbReference type="Gene3D" id="3.30.420.10">
    <property type="entry name" value="Ribonuclease H-like superfamily/Ribonuclease H"/>
    <property type="match status" value="1"/>
</dbReference>
<reference evidence="3 4" key="1">
    <citation type="submission" date="2020-02" db="EMBL/GenBank/DDBJ databases">
        <authorList>
            <person name="Kim H.M."/>
            <person name="Jeon C.O."/>
        </authorList>
    </citation>
    <scope>NUCLEOTIDE SEQUENCE [LARGE SCALE GENOMIC DNA]</scope>
    <source>
        <strain evidence="3 4">PeD5</strain>
    </source>
</reference>
<dbReference type="Pfam" id="PF13358">
    <property type="entry name" value="DDE_3"/>
    <property type="match status" value="1"/>
</dbReference>
<dbReference type="EMBL" id="JAAIKB010000036">
    <property type="protein sequence ID" value="NGM24384.1"/>
    <property type="molecule type" value="Genomic_DNA"/>
</dbReference>
<dbReference type="PANTHER" id="PTHR46564">
    <property type="entry name" value="TRANSPOSASE"/>
    <property type="match status" value="1"/>
</dbReference>
<dbReference type="NCBIfam" id="NF033545">
    <property type="entry name" value="transpos_IS630"/>
    <property type="match status" value="1"/>
</dbReference>
<gene>
    <name evidence="3" type="ORF">G3576_30650</name>
</gene>
<dbReference type="AlphaFoldDB" id="A0A6M1LY13"/>
<dbReference type="Proteomes" id="UP000475385">
    <property type="component" value="Unassembled WGS sequence"/>
</dbReference>
<evidence type="ECO:0000313" key="4">
    <source>
        <dbReference type="Proteomes" id="UP000475385"/>
    </source>
</evidence>
<protein>
    <submittedName>
        <fullName evidence="3">IS630 family transposase</fullName>
    </submittedName>
</protein>
<dbReference type="GO" id="GO:0003676">
    <property type="term" value="F:nucleic acid binding"/>
    <property type="evidence" value="ECO:0007669"/>
    <property type="project" value="InterPro"/>
</dbReference>
<dbReference type="InterPro" id="IPR047655">
    <property type="entry name" value="Transpos_IS630-like"/>
</dbReference>
<dbReference type="InterPro" id="IPR038717">
    <property type="entry name" value="Tc1-like_DDE_dom"/>
</dbReference>
<organism evidence="3 4">
    <name type="scientific">Falsiroseomonas algicola</name>
    <dbReference type="NCBI Taxonomy" id="2716930"/>
    <lineage>
        <taxon>Bacteria</taxon>
        <taxon>Pseudomonadati</taxon>
        <taxon>Pseudomonadota</taxon>
        <taxon>Alphaproteobacteria</taxon>
        <taxon>Acetobacterales</taxon>
        <taxon>Roseomonadaceae</taxon>
        <taxon>Falsiroseomonas</taxon>
    </lineage>
</organism>
<reference evidence="3 4" key="2">
    <citation type="submission" date="2020-03" db="EMBL/GenBank/DDBJ databases">
        <title>Roseomonas stagni sp. nov., isolated from pond water in Japan.</title>
        <authorList>
            <person name="Furuhata K."/>
            <person name="Miyamoto H."/>
            <person name="Goto K."/>
        </authorList>
    </citation>
    <scope>NUCLEOTIDE SEQUENCE [LARGE SCALE GENOMIC DNA]</scope>
    <source>
        <strain evidence="3 4">PeD5</strain>
    </source>
</reference>
<evidence type="ECO:0000313" key="3">
    <source>
        <dbReference type="EMBL" id="NGM24384.1"/>
    </source>
</evidence>
<comment type="caution">
    <text evidence="3">The sequence shown here is derived from an EMBL/GenBank/DDBJ whole genome shotgun (WGS) entry which is preliminary data.</text>
</comment>
<feature type="domain" description="Tc1-like transposase DDE" evidence="2">
    <location>
        <begin position="45"/>
        <end position="160"/>
    </location>
</feature>
<sequence length="211" mass="23285">MEGADPARADAQNRRIRAAEQDRPDIAEARRAWANAAPRLDPAHLVFLDETWATTNMARTHGRAPRGSRLVAAVPHGHWHTTTFLCGLRTSGPVAPLVLEGAINGRAFRAYVEQMLAPTLGEGDIVIMDNLGSHKVEGVREAIEAQGAQLLYLPPYSPDLRASNETCSGELVLVWRSPLSPMTSGRRSSRCYRRSARSRWVVGRACRTVRR</sequence>
<accession>A0A6M1LY13</accession>
<dbReference type="InterPro" id="IPR036397">
    <property type="entry name" value="RNaseH_sf"/>
</dbReference>
<dbReference type="RefSeq" id="WP_164698290.1">
    <property type="nucleotide sequence ID" value="NZ_JAAIKB010000036.1"/>
</dbReference>
<proteinExistence type="predicted"/>
<evidence type="ECO:0000256" key="1">
    <source>
        <dbReference type="SAM" id="MobiDB-lite"/>
    </source>
</evidence>
<keyword evidence="4" id="KW-1185">Reference proteome</keyword>
<name>A0A6M1LY13_9PROT</name>